<dbReference type="EMBL" id="CAJFCJ010000006">
    <property type="protein sequence ID" value="CAD5116486.1"/>
    <property type="molecule type" value="Genomic_DNA"/>
</dbReference>
<reference evidence="2 3" key="1">
    <citation type="submission" date="2020-08" db="EMBL/GenBank/DDBJ databases">
        <authorList>
            <person name="Hejnol A."/>
        </authorList>
    </citation>
    <scope>NUCLEOTIDE SEQUENCE [LARGE SCALE GENOMIC DNA]</scope>
</reference>
<evidence type="ECO:0000313" key="2">
    <source>
        <dbReference type="EMBL" id="CAD5116486.1"/>
    </source>
</evidence>
<sequence length="440" mass="47813">MCMLRCSHDEHVTDFSVCFIENSLIMTYTFPGDRFDEEPRHYNSGSSGGYGSSHMSNIDEWDSGRKSVAEEVFGKAKDLWNRARGFAEADVSAADEDFEDDFPSDVHRENSNRVSRFREFRDDDELERKYPERFSNDSRKPHRNSDRDADGNDVEEGFKYMSQSRASSNKAANTTDLIDDLGSKNNSSAVNGSNANGEFADFADFQSAEKAAPAPPSNPQSPTTNEEFSSFSSAPAQPQAGVSSNADLLTGLSTAPVNNSPSQFSTTFQPVPVMGMQSTMQPALQLSALDQTPIAPSTAEMLKSNNNNPTQKNTLWSNSSNLDINLDDLSISSQYKKTPAPSINQLQNQIIGKKVPGPTSPPYSNVQQTVPMNQPMYPGGVGGGVMYNSGMPQMPMMVGPQTGVMGMGGVAPMTTAQQPVNAQLKSRADKAFSSFGNFSK</sequence>
<evidence type="ECO:0000256" key="1">
    <source>
        <dbReference type="SAM" id="MobiDB-lite"/>
    </source>
</evidence>
<organism evidence="2 3">
    <name type="scientific">Dimorphilus gyrociliatus</name>
    <dbReference type="NCBI Taxonomy" id="2664684"/>
    <lineage>
        <taxon>Eukaryota</taxon>
        <taxon>Metazoa</taxon>
        <taxon>Spiralia</taxon>
        <taxon>Lophotrochozoa</taxon>
        <taxon>Annelida</taxon>
        <taxon>Polychaeta</taxon>
        <taxon>Polychaeta incertae sedis</taxon>
        <taxon>Dinophilidae</taxon>
        <taxon>Dimorphilus</taxon>
    </lineage>
</organism>
<gene>
    <name evidence="2" type="ORF">DGYR_LOCUS5111</name>
</gene>
<feature type="region of interest" description="Disordered" evidence="1">
    <location>
        <begin position="208"/>
        <end position="243"/>
    </location>
</feature>
<accession>A0A7I8VJP1</accession>
<dbReference type="OrthoDB" id="4033880at2759"/>
<protein>
    <submittedName>
        <fullName evidence="2">DgyrCDS5366</fullName>
    </submittedName>
</protein>
<feature type="compositionally biased region" description="Low complexity" evidence="1">
    <location>
        <begin position="220"/>
        <end position="239"/>
    </location>
</feature>
<keyword evidence="3" id="KW-1185">Reference proteome</keyword>
<dbReference type="AlphaFoldDB" id="A0A7I8VJP1"/>
<proteinExistence type="predicted"/>
<name>A0A7I8VJP1_9ANNE</name>
<comment type="caution">
    <text evidence="2">The sequence shown here is derived from an EMBL/GenBank/DDBJ whole genome shotgun (WGS) entry which is preliminary data.</text>
</comment>
<feature type="region of interest" description="Disordered" evidence="1">
    <location>
        <begin position="129"/>
        <end position="154"/>
    </location>
</feature>
<evidence type="ECO:0000313" key="3">
    <source>
        <dbReference type="Proteomes" id="UP000549394"/>
    </source>
</evidence>
<feature type="compositionally biased region" description="Basic and acidic residues" evidence="1">
    <location>
        <begin position="129"/>
        <end position="150"/>
    </location>
</feature>
<dbReference type="Proteomes" id="UP000549394">
    <property type="component" value="Unassembled WGS sequence"/>
</dbReference>